<dbReference type="OrthoDB" id="5104319at2759"/>
<keyword evidence="4" id="KW-1185">Reference proteome</keyword>
<feature type="compositionally biased region" description="Polar residues" evidence="1">
    <location>
        <begin position="539"/>
        <end position="553"/>
    </location>
</feature>
<feature type="region of interest" description="Disordered" evidence="1">
    <location>
        <begin position="132"/>
        <end position="274"/>
    </location>
</feature>
<accession>A0A8H4U4R9</accession>
<reference evidence="3" key="2">
    <citation type="submission" date="2020-05" db="EMBL/GenBank/DDBJ databases">
        <authorList>
            <person name="Kim H.-S."/>
            <person name="Proctor R.H."/>
            <person name="Brown D.W."/>
        </authorList>
    </citation>
    <scope>NUCLEOTIDE SEQUENCE</scope>
    <source>
        <strain evidence="3">NRRL 20472</strain>
    </source>
</reference>
<feature type="compositionally biased region" description="Polar residues" evidence="1">
    <location>
        <begin position="623"/>
        <end position="641"/>
    </location>
</feature>
<feature type="compositionally biased region" description="Basic and acidic residues" evidence="1">
    <location>
        <begin position="364"/>
        <end position="383"/>
    </location>
</feature>
<organism evidence="3 4">
    <name type="scientific">Fusarium sarcochroum</name>
    <dbReference type="NCBI Taxonomy" id="1208366"/>
    <lineage>
        <taxon>Eukaryota</taxon>
        <taxon>Fungi</taxon>
        <taxon>Dikarya</taxon>
        <taxon>Ascomycota</taxon>
        <taxon>Pezizomycotina</taxon>
        <taxon>Sordariomycetes</taxon>
        <taxon>Hypocreomycetidae</taxon>
        <taxon>Hypocreales</taxon>
        <taxon>Nectriaceae</taxon>
        <taxon>Fusarium</taxon>
        <taxon>Fusarium lateritium species complex</taxon>
    </lineage>
</organism>
<feature type="compositionally biased region" description="Polar residues" evidence="1">
    <location>
        <begin position="263"/>
        <end position="273"/>
    </location>
</feature>
<feature type="region of interest" description="Disordered" evidence="1">
    <location>
        <begin position="469"/>
        <end position="488"/>
    </location>
</feature>
<evidence type="ECO:0000256" key="1">
    <source>
        <dbReference type="SAM" id="MobiDB-lite"/>
    </source>
</evidence>
<feature type="transmembrane region" description="Helical" evidence="2">
    <location>
        <begin position="887"/>
        <end position="913"/>
    </location>
</feature>
<feature type="compositionally biased region" description="Low complexity" evidence="1">
    <location>
        <begin position="587"/>
        <end position="600"/>
    </location>
</feature>
<feature type="region of interest" description="Disordered" evidence="1">
    <location>
        <begin position="364"/>
        <end position="439"/>
    </location>
</feature>
<feature type="compositionally biased region" description="Polar residues" evidence="1">
    <location>
        <begin position="652"/>
        <end position="664"/>
    </location>
</feature>
<feature type="region of interest" description="Disordered" evidence="1">
    <location>
        <begin position="523"/>
        <end position="721"/>
    </location>
</feature>
<keyword evidence="2" id="KW-1133">Transmembrane helix</keyword>
<dbReference type="AlphaFoldDB" id="A0A8H4U4R9"/>
<sequence>MAKGESCLFVKGLVKQAKARLDTTVQSREEETNSYLSSIDESYEHVCLHIASKLPEKALAALKTLRAAGKDGIKAIVSSANATQQKDIEMFGQAAEVLKSKLEAQSRRKIQSAEKAALEARFQLEAYKRKYEGKSSLDEQESTTAPGPAEDKQGKTRTVNDSPGSAGLGFEQALNRTKRKPPATPPGEPSSPRVWGRKGSLTKGASNVLRIRSPTAKNSAWHEPARASPKGTIFHSPRKSSSRRTSGPRFQRKVHLEAEGPSSPLSQELSNAQSKKDVIWHGEFDDMVPMMRDLFQTQSELNDEWREILEAVNTTESDAWKTDDDDEHEGEVGALHDKLSRLNHDLQEKEQLIGEKDQLISKKEELISDQKSQIDDLEKENRKLGTQCSELKGELQGRDEPDQAPEQATAGTPVTGNLASPRSAKSPAPSGHAGIMASPNTKGLFQQWLTKALHDNRTRLESAVKRCNREEDRCTYDASEMPDDDARYPRKTTLYDWAASSKNHRHDFKDSIDFIDEIMRRTAKTESNSVLSDELGESTPATAMATGTSQANMNLLKPSDSPTSDYGSHASQTSENTHSSSGGSGPSSGDSSWGNSSVASDAKSPIATEQSAAEPEETSTTENISKQEQSLKPDTVPTPSGVTKPEDASELDNVSKNNDTSKSEGSSEEEDASKKKDMPKKQETAQKDKSPESKDDQAPGSSKQNKSSASGHDENDDDPDSPDWLSLILISDLYPKTTDFTTTITQWLDRLWTRMLSGSVVVGFQLGAWVRLFKFVFYYEYYLYHRYIKYNYNRCVKGAPMNKSTTMPMFPASPGYQAPLTIGYQILFVVTFHVYLATQRERAIWYEANGLARKYMLKRAAIAPSSTSIFGIDGHLGLGWYDIFPGMYYFIIVCIFAYCPHLISLSGLFSGVFKNVFRK</sequence>
<evidence type="ECO:0000256" key="2">
    <source>
        <dbReference type="SAM" id="Phobius"/>
    </source>
</evidence>
<reference evidence="3" key="1">
    <citation type="journal article" date="2020" name="BMC Genomics">
        <title>Correction to: Identification and distribution of gene clusters required for synthesis of sphingolipid metabolism inhibitors in diverse species of the filamentous fungus Fusarium.</title>
        <authorList>
            <person name="Kim H.S."/>
            <person name="Lohmar J.M."/>
            <person name="Busman M."/>
            <person name="Brown D.W."/>
            <person name="Naumann T.A."/>
            <person name="Divon H.H."/>
            <person name="Lysoe E."/>
            <person name="Uhlig S."/>
            <person name="Proctor R.H."/>
        </authorList>
    </citation>
    <scope>NUCLEOTIDE SEQUENCE</scope>
    <source>
        <strain evidence="3">NRRL 20472</strain>
    </source>
</reference>
<keyword evidence="2" id="KW-0472">Membrane</keyword>
<protein>
    <submittedName>
        <fullName evidence="3">Uncharacterized protein</fullName>
    </submittedName>
</protein>
<feature type="compositionally biased region" description="Basic and acidic residues" evidence="1">
    <location>
        <begin position="391"/>
        <end position="401"/>
    </location>
</feature>
<feature type="compositionally biased region" description="Polar residues" evidence="1">
    <location>
        <begin position="560"/>
        <end position="578"/>
    </location>
</feature>
<dbReference type="Proteomes" id="UP000622797">
    <property type="component" value="Unassembled WGS sequence"/>
</dbReference>
<comment type="caution">
    <text evidence="3">The sequence shown here is derived from an EMBL/GenBank/DDBJ whole genome shotgun (WGS) entry which is preliminary data.</text>
</comment>
<feature type="compositionally biased region" description="Polar residues" evidence="1">
    <location>
        <begin position="409"/>
        <end position="418"/>
    </location>
</feature>
<name>A0A8H4U4R9_9HYPO</name>
<evidence type="ECO:0000313" key="3">
    <source>
        <dbReference type="EMBL" id="KAF4969520.1"/>
    </source>
</evidence>
<feature type="transmembrane region" description="Helical" evidence="2">
    <location>
        <begin position="859"/>
        <end position="881"/>
    </location>
</feature>
<feature type="compositionally biased region" description="Polar residues" evidence="1">
    <location>
        <begin position="699"/>
        <end position="710"/>
    </location>
</feature>
<feature type="transmembrane region" description="Helical" evidence="2">
    <location>
        <begin position="816"/>
        <end position="838"/>
    </location>
</feature>
<dbReference type="EMBL" id="JABEXW010000159">
    <property type="protein sequence ID" value="KAF4969520.1"/>
    <property type="molecule type" value="Genomic_DNA"/>
</dbReference>
<gene>
    <name evidence="3" type="ORF">FSARC_3250</name>
</gene>
<feature type="compositionally biased region" description="Low complexity" evidence="1">
    <location>
        <begin position="419"/>
        <end position="430"/>
    </location>
</feature>
<evidence type="ECO:0000313" key="4">
    <source>
        <dbReference type="Proteomes" id="UP000622797"/>
    </source>
</evidence>
<keyword evidence="2" id="KW-0812">Transmembrane</keyword>
<feature type="compositionally biased region" description="Basic and acidic residues" evidence="1">
    <location>
        <begin position="672"/>
        <end position="697"/>
    </location>
</feature>
<proteinExistence type="predicted"/>